<keyword evidence="2" id="KW-1185">Reference proteome</keyword>
<dbReference type="EMBL" id="JBHMEI010000067">
    <property type="protein sequence ID" value="MFB9208054.1"/>
    <property type="molecule type" value="Genomic_DNA"/>
</dbReference>
<accession>A0ABV5IU23</accession>
<dbReference type="InterPro" id="IPR026893">
    <property type="entry name" value="Tyr/Ser_Pase_IphP-type"/>
</dbReference>
<dbReference type="InterPro" id="IPR029021">
    <property type="entry name" value="Prot-tyrosine_phosphatase-like"/>
</dbReference>
<sequence length="246" mass="26074">MSVVDAGESGSRQDRTRVLEWPGCANVRDLGGLPTADGGRIRWGALVRGDRPRAESVPALLTHGVRLVADLRLATECLADPPPPVPGRRHLPVLRDEDTVLEALGDTLPAIYRVILDRGAHRFAAVLSAIAHAPPGGVLLHCHSGKDRTGLAVALALSLAGVAHDDVAADYAVTAACLRLDDHLADLREEDVRDRSRRLFAQITAGTMLAALAHLDARHGGAEAYLLAGGLPPADADLLRARLTDR</sequence>
<evidence type="ECO:0000313" key="2">
    <source>
        <dbReference type="Proteomes" id="UP001589647"/>
    </source>
</evidence>
<dbReference type="PROSITE" id="PS00383">
    <property type="entry name" value="TYR_PHOSPHATASE_1"/>
    <property type="match status" value="1"/>
</dbReference>
<comment type="caution">
    <text evidence="1">The sequence shown here is derived from an EMBL/GenBank/DDBJ whole genome shotgun (WGS) entry which is preliminary data.</text>
</comment>
<name>A0ABV5IU23_9ACTN</name>
<organism evidence="1 2">
    <name type="scientific">Nonomuraea spiralis</name>
    <dbReference type="NCBI Taxonomy" id="46182"/>
    <lineage>
        <taxon>Bacteria</taxon>
        <taxon>Bacillati</taxon>
        <taxon>Actinomycetota</taxon>
        <taxon>Actinomycetes</taxon>
        <taxon>Streptosporangiales</taxon>
        <taxon>Streptosporangiaceae</taxon>
        <taxon>Nonomuraea</taxon>
    </lineage>
</organism>
<dbReference type="Pfam" id="PF13350">
    <property type="entry name" value="Y_phosphatase3"/>
    <property type="match status" value="1"/>
</dbReference>
<proteinExistence type="predicted"/>
<dbReference type="EC" id="3.1.3.48" evidence="1"/>
<keyword evidence="1" id="KW-0378">Hydrolase</keyword>
<protein>
    <submittedName>
        <fullName evidence="1">Tyrosine-protein phosphatase</fullName>
        <ecNumber evidence="1">3.1.3.48</ecNumber>
    </submittedName>
</protein>
<dbReference type="RefSeq" id="WP_125638631.1">
    <property type="nucleotide sequence ID" value="NZ_BMRC01000007.1"/>
</dbReference>
<dbReference type="SUPFAM" id="SSF52799">
    <property type="entry name" value="(Phosphotyrosine protein) phosphatases II"/>
    <property type="match status" value="1"/>
</dbReference>
<dbReference type="GO" id="GO:0004725">
    <property type="term" value="F:protein tyrosine phosphatase activity"/>
    <property type="evidence" value="ECO:0007669"/>
    <property type="project" value="UniProtKB-EC"/>
</dbReference>
<dbReference type="Proteomes" id="UP001589647">
    <property type="component" value="Unassembled WGS sequence"/>
</dbReference>
<dbReference type="InterPro" id="IPR016130">
    <property type="entry name" value="Tyr_Pase_AS"/>
</dbReference>
<reference evidence="1 2" key="1">
    <citation type="submission" date="2024-09" db="EMBL/GenBank/DDBJ databases">
        <authorList>
            <person name="Sun Q."/>
            <person name="Mori K."/>
        </authorList>
    </citation>
    <scope>NUCLEOTIDE SEQUENCE [LARGE SCALE GENOMIC DNA]</scope>
    <source>
        <strain evidence="1 2">CCM 3426</strain>
    </source>
</reference>
<gene>
    <name evidence="1" type="ORF">ACFFV7_43215</name>
</gene>
<evidence type="ECO:0000313" key="1">
    <source>
        <dbReference type="EMBL" id="MFB9208054.1"/>
    </source>
</evidence>
<dbReference type="Gene3D" id="3.90.190.10">
    <property type="entry name" value="Protein tyrosine phosphatase superfamily"/>
    <property type="match status" value="1"/>
</dbReference>